<sequence>MAGIPAGRRPAPGPRRDLVGGVALPLVTALATAALLAPLTEAPAAPAGAVGFPERIASYSWWTPHLAPAQIEAATMLYQNGFGVELGDIPQSVVLGADGTTYRRLAAAEDRSITADQGDPAQSLLSADGTFVVVGGQGRDGSVDVVDLAGLDTRSVAVGDGRSAVPLSIDASGRRVLLLTSGEELSRYADPALELRGELALLDLATSRLTPYELPGPAVSAAISPDGSLVAVDTEDAMVVLDAEDGRIRHERERLAGPLGDDAWSPSGTSIAVVGQERALQVVSVSDGAVDAREVPLDGSYSSVVGWGDDEHVLVHSTQDDEDDDSRIDVVDVRPGAEEPVSRTVASYAQDPLTGAALGAVDLARDLAGEWATSGPVGAAPLAPLQVALLAGIAALVVRLLARRPRPAGRGAPTIGP</sequence>
<dbReference type="EMBL" id="MDHJ01000001">
    <property type="protein sequence ID" value="OUE07739.1"/>
    <property type="molecule type" value="Genomic_DNA"/>
</dbReference>
<dbReference type="AlphaFoldDB" id="A0A251XR24"/>
<dbReference type="InterPro" id="IPR015943">
    <property type="entry name" value="WD40/YVTN_repeat-like_dom_sf"/>
</dbReference>
<evidence type="ECO:0000313" key="1">
    <source>
        <dbReference type="EMBL" id="OUE07739.1"/>
    </source>
</evidence>
<proteinExistence type="predicted"/>
<accession>A0A251XR24</accession>
<dbReference type="InterPro" id="IPR011044">
    <property type="entry name" value="Quino_amine_DH_bsu"/>
</dbReference>
<organism evidence="1 2">
    <name type="scientific">Clavibacter michiganensis</name>
    <dbReference type="NCBI Taxonomy" id="28447"/>
    <lineage>
        <taxon>Bacteria</taxon>
        <taxon>Bacillati</taxon>
        <taxon>Actinomycetota</taxon>
        <taxon>Actinomycetes</taxon>
        <taxon>Micrococcales</taxon>
        <taxon>Microbacteriaceae</taxon>
        <taxon>Clavibacter</taxon>
    </lineage>
</organism>
<protein>
    <recommendedName>
        <fullName evidence="3">WD40 repeat domain-containing protein</fullName>
    </recommendedName>
</protein>
<dbReference type="SUPFAM" id="SSF50969">
    <property type="entry name" value="YVTN repeat-like/Quinoprotein amine dehydrogenase"/>
    <property type="match status" value="1"/>
</dbReference>
<dbReference type="Proteomes" id="UP000195106">
    <property type="component" value="Unassembled WGS sequence"/>
</dbReference>
<name>A0A251XR24_9MICO</name>
<comment type="caution">
    <text evidence="1">The sequence shown here is derived from an EMBL/GenBank/DDBJ whole genome shotgun (WGS) entry which is preliminary data.</text>
</comment>
<evidence type="ECO:0008006" key="3">
    <source>
        <dbReference type="Google" id="ProtNLM"/>
    </source>
</evidence>
<reference evidence="1 2" key="1">
    <citation type="submission" date="2016-08" db="EMBL/GenBank/DDBJ databases">
        <title>Genome sequence of Clavibacter michiganensis spp. strain CASJ009.</title>
        <authorList>
            <person name="Thapa S.P."/>
            <person name="Coaker G."/>
        </authorList>
    </citation>
    <scope>NUCLEOTIDE SEQUENCE [LARGE SCALE GENOMIC DNA]</scope>
    <source>
        <strain evidence="1">CASJ009</strain>
    </source>
</reference>
<evidence type="ECO:0000313" key="2">
    <source>
        <dbReference type="Proteomes" id="UP000195106"/>
    </source>
</evidence>
<gene>
    <name evidence="1" type="ORF">CMsap09_02225</name>
</gene>
<dbReference type="Gene3D" id="2.130.10.10">
    <property type="entry name" value="YVTN repeat-like/Quinoprotein amine dehydrogenase"/>
    <property type="match status" value="1"/>
</dbReference>